<dbReference type="PROSITE" id="PS51257">
    <property type="entry name" value="PROKAR_LIPOPROTEIN"/>
    <property type="match status" value="1"/>
</dbReference>
<accession>A0ABU5JVX8</accession>
<evidence type="ECO:0000313" key="11">
    <source>
        <dbReference type="Proteomes" id="UP001291930"/>
    </source>
</evidence>
<evidence type="ECO:0000313" key="10">
    <source>
        <dbReference type="EMBL" id="MDZ5607593.1"/>
    </source>
</evidence>
<evidence type="ECO:0000256" key="7">
    <source>
        <dbReference type="ARBA" id="ARBA00023288"/>
    </source>
</evidence>
<keyword evidence="11" id="KW-1185">Reference proteome</keyword>
<keyword evidence="3" id="KW-0309">Germination</keyword>
<evidence type="ECO:0000259" key="8">
    <source>
        <dbReference type="Pfam" id="PF05504"/>
    </source>
</evidence>
<proteinExistence type="inferred from homology"/>
<feature type="domain" description="Spore germination protein N-terminal" evidence="9">
    <location>
        <begin position="23"/>
        <end position="209"/>
    </location>
</feature>
<comment type="subcellular location">
    <subcellularLocation>
        <location evidence="1">Membrane</location>
        <topology evidence="1">Lipid-anchor</topology>
    </subcellularLocation>
</comment>
<evidence type="ECO:0000256" key="6">
    <source>
        <dbReference type="ARBA" id="ARBA00023139"/>
    </source>
</evidence>
<dbReference type="Gene3D" id="3.30.300.210">
    <property type="entry name" value="Nutrient germinant receptor protein C, domain 3"/>
    <property type="match status" value="1"/>
</dbReference>
<dbReference type="PANTHER" id="PTHR35789:SF1">
    <property type="entry name" value="SPORE GERMINATION PROTEIN B3"/>
    <property type="match status" value="1"/>
</dbReference>
<dbReference type="InterPro" id="IPR057336">
    <property type="entry name" value="GerAC_N"/>
</dbReference>
<dbReference type="RefSeq" id="WP_374217670.1">
    <property type="nucleotide sequence ID" value="NZ_JAXOVW010000018.1"/>
</dbReference>
<reference evidence="11" key="1">
    <citation type="submission" date="2023-11" db="EMBL/GenBank/DDBJ databases">
        <title>Genome Sequence of Bacillus pseudomycoides stain BUPM19.</title>
        <authorList>
            <person name="Farhat A."/>
        </authorList>
    </citation>
    <scope>NUCLEOTIDE SEQUENCE [LARGE SCALE GENOMIC DNA]</scope>
    <source>
        <strain evidence="11">BUPM19</strain>
    </source>
</reference>
<name>A0ABU5JVX8_9BACI</name>
<organism evidence="10 11">
    <name type="scientific">Bacillus bingmayongensis</name>
    <dbReference type="NCBI Taxonomy" id="1150157"/>
    <lineage>
        <taxon>Bacteria</taxon>
        <taxon>Bacillati</taxon>
        <taxon>Bacillota</taxon>
        <taxon>Bacilli</taxon>
        <taxon>Bacillales</taxon>
        <taxon>Bacillaceae</taxon>
        <taxon>Bacillus</taxon>
    </lineage>
</organism>
<feature type="domain" description="Spore germination GerAC-like C-terminal" evidence="8">
    <location>
        <begin position="218"/>
        <end position="386"/>
    </location>
</feature>
<evidence type="ECO:0000256" key="1">
    <source>
        <dbReference type="ARBA" id="ARBA00004635"/>
    </source>
</evidence>
<sequence length="394" mass="44857">MNRLHKCICFIVLFLWISGCSERKEIEERGFVVGVAFDVAKEEAESESKRPTRMKGTYQLVLPSALAQQGGKSGGGGGDNYININATADSVFAQIREISKKISRSLFFPHIQVIVFSKDLLKQQNLLEQTLDVFFRDHEMRRNIRIFVSKGRAEKVLQQSSKPENFPAKYIDLLADHADANAFMLEAVRIGDVQETITAKRSFVLPILQLTKQGVKMEGAAVFKGKDNKLIGLLTGKDTQGLNYIIGKKASGFVTIRKEKKVFTYEIHKIRRKIHASFAEPRHPKFTVDIYPEGVLAEVYLGGDGKAWSEKQMKTYISKEMESIAMKTIKKMQKDFKTDVLELGDYYKRHNYKEWKKIEKNWDRGKNYFSQSDIVVRVHPLVEHSGSLVPKGGQ</sequence>
<comment type="similarity">
    <text evidence="2">Belongs to the GerABKC lipoprotein family.</text>
</comment>
<keyword evidence="7" id="KW-0449">Lipoprotein</keyword>
<evidence type="ECO:0000256" key="5">
    <source>
        <dbReference type="ARBA" id="ARBA00023136"/>
    </source>
</evidence>
<dbReference type="InterPro" id="IPR008844">
    <property type="entry name" value="Spore_GerAC-like"/>
</dbReference>
<dbReference type="Pfam" id="PF25198">
    <property type="entry name" value="Spore_GerAC_N"/>
    <property type="match status" value="1"/>
</dbReference>
<keyword evidence="5" id="KW-0472">Membrane</keyword>
<dbReference type="NCBIfam" id="TIGR02887">
    <property type="entry name" value="spore_ger_x_C"/>
    <property type="match status" value="1"/>
</dbReference>
<dbReference type="InterPro" id="IPR038501">
    <property type="entry name" value="Spore_GerAC_C_sf"/>
</dbReference>
<dbReference type="InterPro" id="IPR046953">
    <property type="entry name" value="Spore_GerAC-like_C"/>
</dbReference>
<evidence type="ECO:0000256" key="4">
    <source>
        <dbReference type="ARBA" id="ARBA00022729"/>
    </source>
</evidence>
<protein>
    <submittedName>
        <fullName evidence="10">Ger(X)C family spore germination protein</fullName>
    </submittedName>
</protein>
<keyword evidence="6" id="KW-0564">Palmitate</keyword>
<comment type="caution">
    <text evidence="10">The sequence shown here is derived from an EMBL/GenBank/DDBJ whole genome shotgun (WGS) entry which is preliminary data.</text>
</comment>
<dbReference type="EMBL" id="JAXOVW010000018">
    <property type="protein sequence ID" value="MDZ5607593.1"/>
    <property type="molecule type" value="Genomic_DNA"/>
</dbReference>
<dbReference type="PANTHER" id="PTHR35789">
    <property type="entry name" value="SPORE GERMINATION PROTEIN B3"/>
    <property type="match status" value="1"/>
</dbReference>
<evidence type="ECO:0000259" key="9">
    <source>
        <dbReference type="Pfam" id="PF25198"/>
    </source>
</evidence>
<evidence type="ECO:0000256" key="3">
    <source>
        <dbReference type="ARBA" id="ARBA00022544"/>
    </source>
</evidence>
<dbReference type="Pfam" id="PF05504">
    <property type="entry name" value="Spore_GerAC"/>
    <property type="match status" value="1"/>
</dbReference>
<dbReference type="Proteomes" id="UP001291930">
    <property type="component" value="Unassembled WGS sequence"/>
</dbReference>
<gene>
    <name evidence="10" type="ORF">U2I54_10930</name>
</gene>
<keyword evidence="4" id="KW-0732">Signal</keyword>
<evidence type="ECO:0000256" key="2">
    <source>
        <dbReference type="ARBA" id="ARBA00007886"/>
    </source>
</evidence>